<feature type="transmembrane region" description="Helical" evidence="2">
    <location>
        <begin position="258"/>
        <end position="274"/>
    </location>
</feature>
<keyword evidence="4" id="KW-0012">Acyltransferase</keyword>
<dbReference type="Pfam" id="PF01757">
    <property type="entry name" value="Acyl_transf_3"/>
    <property type="match status" value="1"/>
</dbReference>
<proteinExistence type="predicted"/>
<feature type="compositionally biased region" description="Polar residues" evidence="1">
    <location>
        <begin position="447"/>
        <end position="459"/>
    </location>
</feature>
<feature type="transmembrane region" description="Helical" evidence="2">
    <location>
        <begin position="226"/>
        <end position="243"/>
    </location>
</feature>
<feature type="transmembrane region" description="Helical" evidence="2">
    <location>
        <begin position="174"/>
        <end position="192"/>
    </location>
</feature>
<dbReference type="InterPro" id="IPR002656">
    <property type="entry name" value="Acyl_transf_3_dom"/>
</dbReference>
<organism evidence="4 5">
    <name type="scientific">Actinomadura gamaensis</name>
    <dbReference type="NCBI Taxonomy" id="1763541"/>
    <lineage>
        <taxon>Bacteria</taxon>
        <taxon>Bacillati</taxon>
        <taxon>Actinomycetota</taxon>
        <taxon>Actinomycetes</taxon>
        <taxon>Streptosporangiales</taxon>
        <taxon>Thermomonosporaceae</taxon>
        <taxon>Actinomadura</taxon>
    </lineage>
</organism>
<evidence type="ECO:0000313" key="5">
    <source>
        <dbReference type="Proteomes" id="UP001595872"/>
    </source>
</evidence>
<feature type="transmembrane region" description="Helical" evidence="2">
    <location>
        <begin position="90"/>
        <end position="108"/>
    </location>
</feature>
<gene>
    <name evidence="4" type="ORF">ACFPCY_38610</name>
</gene>
<feature type="transmembrane region" description="Helical" evidence="2">
    <location>
        <begin position="148"/>
        <end position="167"/>
    </location>
</feature>
<feature type="compositionally biased region" description="Low complexity" evidence="1">
    <location>
        <begin position="367"/>
        <end position="378"/>
    </location>
</feature>
<feature type="compositionally biased region" description="Pro residues" evidence="1">
    <location>
        <begin position="379"/>
        <end position="393"/>
    </location>
</feature>
<feature type="transmembrane region" description="Helical" evidence="2">
    <location>
        <begin position="20"/>
        <end position="40"/>
    </location>
</feature>
<keyword evidence="2" id="KW-0472">Membrane</keyword>
<keyword evidence="5" id="KW-1185">Reference proteome</keyword>
<dbReference type="RefSeq" id="WP_378264017.1">
    <property type="nucleotide sequence ID" value="NZ_JBHSIT010000016.1"/>
</dbReference>
<evidence type="ECO:0000259" key="3">
    <source>
        <dbReference type="Pfam" id="PF01757"/>
    </source>
</evidence>
<protein>
    <submittedName>
        <fullName evidence="4">Acyltransferase family protein</fullName>
    </submittedName>
</protein>
<evidence type="ECO:0000313" key="4">
    <source>
        <dbReference type="EMBL" id="MFC4913263.1"/>
    </source>
</evidence>
<dbReference type="InterPro" id="IPR050879">
    <property type="entry name" value="Acyltransferase_3"/>
</dbReference>
<feature type="transmembrane region" description="Helical" evidence="2">
    <location>
        <begin position="198"/>
        <end position="219"/>
    </location>
</feature>
<keyword evidence="4" id="KW-0808">Transferase</keyword>
<dbReference type="Proteomes" id="UP001595872">
    <property type="component" value="Unassembled WGS sequence"/>
</dbReference>
<feature type="domain" description="Acyltransferase 3" evidence="3">
    <location>
        <begin position="16"/>
        <end position="338"/>
    </location>
</feature>
<dbReference type="PANTHER" id="PTHR23028:SF53">
    <property type="entry name" value="ACYL_TRANSF_3 DOMAIN-CONTAINING PROTEIN"/>
    <property type="match status" value="1"/>
</dbReference>
<dbReference type="EMBL" id="JBHSIT010000016">
    <property type="protein sequence ID" value="MFC4913263.1"/>
    <property type="molecule type" value="Genomic_DNA"/>
</dbReference>
<dbReference type="PANTHER" id="PTHR23028">
    <property type="entry name" value="ACETYLTRANSFERASE"/>
    <property type="match status" value="1"/>
</dbReference>
<evidence type="ECO:0000256" key="2">
    <source>
        <dbReference type="SAM" id="Phobius"/>
    </source>
</evidence>
<sequence>MTRPMTRPDARPRLRELDLLRFVAAFAVLGHHYVGRIAGWGPENYWKLPGLARVTAYGNLGVDLFFLISGFVILMSAWGRTVGDFAVSRVTRIFPAYWFAVVLALVVFKTTGFTQVPPEADGRGPLRALFPNLTMLEFGTDTKPMVSVFWTLGIELHFYVLIALLVWRGLTYRRCVTFMIVWLLAGVFAQEAHFEPGVVMLFPAWAPYFVAGMAFYLIYRFGSNMALWMIAACGWALAVWYRSTIVNPDIKLPPEHDLVIITVVSLIFVVMALVATRRLSWLAVPGATVLGGLTYPLYLMHETLGMPMRDWFRDRLGYWSQLVLGVAVALLAAYLVYRLIERPAQKWMRPRLAAALAQIRDRSAAAEAQEATAHAPASPHVPAPAFGPLPVPATAPGQMPASATAPGQMPASATAPGQMPVPPTAAGQVSASATAPGQMPVPPTAAGQMSATATASGQVPTPGPAAHGRPEPEASAPGLS</sequence>
<evidence type="ECO:0000256" key="1">
    <source>
        <dbReference type="SAM" id="MobiDB-lite"/>
    </source>
</evidence>
<feature type="transmembrane region" description="Helical" evidence="2">
    <location>
        <begin position="318"/>
        <end position="340"/>
    </location>
</feature>
<keyword evidence="2" id="KW-0812">Transmembrane</keyword>
<reference evidence="5" key="1">
    <citation type="journal article" date="2019" name="Int. J. Syst. Evol. Microbiol.">
        <title>The Global Catalogue of Microorganisms (GCM) 10K type strain sequencing project: providing services to taxonomists for standard genome sequencing and annotation.</title>
        <authorList>
            <consortium name="The Broad Institute Genomics Platform"/>
            <consortium name="The Broad Institute Genome Sequencing Center for Infectious Disease"/>
            <person name="Wu L."/>
            <person name="Ma J."/>
        </authorList>
    </citation>
    <scope>NUCLEOTIDE SEQUENCE [LARGE SCALE GENOMIC DNA]</scope>
    <source>
        <strain evidence="5">KLKA75</strain>
    </source>
</reference>
<accession>A0ABV9U9L9</accession>
<dbReference type="GO" id="GO:0016746">
    <property type="term" value="F:acyltransferase activity"/>
    <property type="evidence" value="ECO:0007669"/>
    <property type="project" value="UniProtKB-KW"/>
</dbReference>
<feature type="region of interest" description="Disordered" evidence="1">
    <location>
        <begin position="367"/>
        <end position="480"/>
    </location>
</feature>
<name>A0ABV9U9L9_9ACTN</name>
<feature type="transmembrane region" description="Helical" evidence="2">
    <location>
        <begin position="60"/>
        <end position="78"/>
    </location>
</feature>
<keyword evidence="2" id="KW-1133">Transmembrane helix</keyword>
<feature type="transmembrane region" description="Helical" evidence="2">
    <location>
        <begin position="281"/>
        <end position="298"/>
    </location>
</feature>
<comment type="caution">
    <text evidence="4">The sequence shown here is derived from an EMBL/GenBank/DDBJ whole genome shotgun (WGS) entry which is preliminary data.</text>
</comment>